<accession>A0A7C4VXF0</accession>
<dbReference type="SUPFAM" id="SSF47336">
    <property type="entry name" value="ACP-like"/>
    <property type="match status" value="1"/>
</dbReference>
<dbReference type="AlphaFoldDB" id="A0A7C4VXF0"/>
<name>A0A7C4VXF0_FERPE</name>
<proteinExistence type="predicted"/>
<dbReference type="InterPro" id="IPR009081">
    <property type="entry name" value="PP-bd_ACP"/>
</dbReference>
<dbReference type="EMBL" id="DTBH01000190">
    <property type="protein sequence ID" value="HGQ78045.1"/>
    <property type="molecule type" value="Genomic_DNA"/>
</dbReference>
<dbReference type="EMBL" id="DSZT01000210">
    <property type="protein sequence ID" value="HGU42566.1"/>
    <property type="molecule type" value="Genomic_DNA"/>
</dbReference>
<reference evidence="3" key="1">
    <citation type="journal article" date="2020" name="mSystems">
        <title>Genome- and Community-Level Interaction Insights into Carbon Utilization and Element Cycling Functions of Hydrothermarchaeota in Hydrothermal Sediment.</title>
        <authorList>
            <person name="Zhou Z."/>
            <person name="Liu Y."/>
            <person name="Xu W."/>
            <person name="Pan J."/>
            <person name="Luo Z.H."/>
            <person name="Li M."/>
        </authorList>
    </citation>
    <scope>NUCLEOTIDE SEQUENCE [LARGE SCALE GENOMIC DNA]</scope>
    <source>
        <strain evidence="3">SpSt-604</strain>
        <strain evidence="2">SpSt-640</strain>
    </source>
</reference>
<dbReference type="InterPro" id="IPR036736">
    <property type="entry name" value="ACP-like_sf"/>
</dbReference>
<evidence type="ECO:0000313" key="3">
    <source>
        <dbReference type="EMBL" id="HGU42566.1"/>
    </source>
</evidence>
<evidence type="ECO:0000259" key="1">
    <source>
        <dbReference type="PROSITE" id="PS50075"/>
    </source>
</evidence>
<gene>
    <name evidence="3" type="ORF">ENT72_06605</name>
    <name evidence="2" type="ORF">ENU12_09165</name>
</gene>
<dbReference type="Gene3D" id="1.10.1200.10">
    <property type="entry name" value="ACP-like"/>
    <property type="match status" value="1"/>
</dbReference>
<protein>
    <submittedName>
        <fullName evidence="3">Acyl carrier protein</fullName>
    </submittedName>
</protein>
<feature type="domain" description="Carrier" evidence="1">
    <location>
        <begin position="1"/>
        <end position="72"/>
    </location>
</feature>
<evidence type="ECO:0000313" key="2">
    <source>
        <dbReference type="EMBL" id="HGQ78045.1"/>
    </source>
</evidence>
<sequence>MNDLSKKLLEIAHEILGRWVELEQDKQEVPEWDSFAHLMLINRVEEEFGIAIPIEDTANIRKLSDFLQYISK</sequence>
<dbReference type="PROSITE" id="PS50075">
    <property type="entry name" value="CARRIER"/>
    <property type="match status" value="1"/>
</dbReference>
<comment type="caution">
    <text evidence="3">The sequence shown here is derived from an EMBL/GenBank/DDBJ whole genome shotgun (WGS) entry which is preliminary data.</text>
</comment>
<organism evidence="3">
    <name type="scientific">Fervidobacterium pennivorans</name>
    <dbReference type="NCBI Taxonomy" id="93466"/>
    <lineage>
        <taxon>Bacteria</taxon>
        <taxon>Thermotogati</taxon>
        <taxon>Thermotogota</taxon>
        <taxon>Thermotogae</taxon>
        <taxon>Thermotogales</taxon>
        <taxon>Fervidobacteriaceae</taxon>
        <taxon>Fervidobacterium</taxon>
    </lineage>
</organism>